<dbReference type="Pfam" id="PF11856">
    <property type="entry name" value="DUF3376"/>
    <property type="match status" value="1"/>
</dbReference>
<feature type="transmembrane region" description="Helical" evidence="3">
    <location>
        <begin position="857"/>
        <end position="879"/>
    </location>
</feature>
<feature type="active site" description="Proton acceptor" evidence="2">
    <location>
        <position position="267"/>
    </location>
</feature>
<dbReference type="PROSITE" id="PS51635">
    <property type="entry name" value="PNPLA"/>
    <property type="match status" value="1"/>
</dbReference>
<evidence type="ECO:0000313" key="5">
    <source>
        <dbReference type="EMBL" id="RXS69802.1"/>
    </source>
</evidence>
<reference evidence="5 6" key="1">
    <citation type="submission" date="2019-01" db="EMBL/GenBank/DDBJ databases">
        <title>Draft genome sequences of the type strain Streptomyces sioyaensis DSM 40032 and its novel strain, TM32, a thermotolerant antibiotics-producing actinobacterium.</title>
        <authorList>
            <person name="Nakaew N."/>
            <person name="Lumyong S."/>
            <person name="Sloan W.T."/>
            <person name="Sungthong R."/>
        </authorList>
    </citation>
    <scope>NUCLEOTIDE SEQUENCE [LARGE SCALE GENOMIC DNA]</scope>
    <source>
        <strain evidence="5 6">DSM 40032</strain>
    </source>
</reference>
<gene>
    <name evidence="5" type="ORF">EST54_04545</name>
</gene>
<dbReference type="EMBL" id="SDIF01000008">
    <property type="protein sequence ID" value="RXS69802.1"/>
    <property type="molecule type" value="Genomic_DNA"/>
</dbReference>
<dbReference type="InterPro" id="IPR024282">
    <property type="entry name" value="DUF3376"/>
</dbReference>
<name>A0A4Q1R8X1_9ACTN</name>
<sequence>MTDANTPTRHETRLALVLNGGVSLAVWMGGVTHELDLLRRASSGVDSPGAVADEDRPVFEIWERLARNAGTKISIDIVSGTSAGGLNGLLLATALARGSALPNLRSVWQESAALDQLLKPLTKPVNSVLRGQAFEEKMRAALNTIGDCAACPQQPVTLFITATALDGRSKQFSDGFGAVFDVRDHRRLYRFQQGERVTYTKNARQTWDMKRKLHTDFDKANDDCLVLAARATASFPVAFGPVSESLLMKYRQEPPAALGFPASCVMDGGVLNNAPFGPVLDAITRRKIDLPVRRVVAFLVPSSGRIPPEDTKDRACDEVKWFAAGMSAVRYPGEVNFRSGTEDLAKRLASSIRDRQLELFQRMATDSDLDETTRKVASDLLPEYRRNRARAVLYDVRKRMTALGRVNCLAATPEAERKWVDEVLGAGRPEEGTWARPNWVPRSDASEILRPFEGERATRWSWGLSTAERVLQCLIGHLHQPLVVDRGGKFDTARGPLSEGARKISEGLRDVLAMTDAANLELLTHARGGEFADDGAARLCQRVFDDLAIPQKAAGIILQAANDYIEAVREATRLMSEDGSDFGTEWAYQGNWDANSVVAACLAVEVLCRTYAPPAEVVEPLAPQFDFLRLGPDNISPLFDEDRYDGMGDRKLFGIKFEHFGAFIDPEWRRSDFAWGRLDGAHHLLYLLPGLSDQDRRSAEVELHLAILRAEAPRGPTGELATARAARAWMEGNLQKQQMSNHDLMEAFYRGNDRAKETLKDVMESVGRLLKESGKQPARGPVPRWAAVWETVVAYGECVLDPFLSKADLAGKENRKRRWLRRLTRPLRRAISTAFQRDPTEIPRKAKEGLKQTARTVVIGILVVIAVAFAVALALGLVLGMRLG</sequence>
<dbReference type="Proteomes" id="UP000289482">
    <property type="component" value="Unassembled WGS sequence"/>
</dbReference>
<organism evidence="5 6">
    <name type="scientific">Streptomyces sioyaensis</name>
    <dbReference type="NCBI Taxonomy" id="67364"/>
    <lineage>
        <taxon>Bacteria</taxon>
        <taxon>Bacillati</taxon>
        <taxon>Actinomycetota</taxon>
        <taxon>Actinomycetes</taxon>
        <taxon>Kitasatosporales</taxon>
        <taxon>Streptomycetaceae</taxon>
        <taxon>Streptomyces</taxon>
    </lineage>
</organism>
<keyword evidence="3" id="KW-1133">Transmembrane helix</keyword>
<dbReference type="GO" id="GO:0016042">
    <property type="term" value="P:lipid catabolic process"/>
    <property type="evidence" value="ECO:0007669"/>
    <property type="project" value="UniProtKB-UniRule"/>
</dbReference>
<dbReference type="SUPFAM" id="SSF52151">
    <property type="entry name" value="FabD/lysophospholipase-like"/>
    <property type="match status" value="1"/>
</dbReference>
<dbReference type="Gene3D" id="3.40.1090.10">
    <property type="entry name" value="Cytosolic phospholipase A2 catalytic domain"/>
    <property type="match status" value="2"/>
</dbReference>
<evidence type="ECO:0000256" key="1">
    <source>
        <dbReference type="ARBA" id="ARBA00023098"/>
    </source>
</evidence>
<keyword evidence="2" id="KW-0442">Lipid degradation</keyword>
<accession>A0A4Q1R8X1</accession>
<keyword evidence="6" id="KW-1185">Reference proteome</keyword>
<comment type="caution">
    <text evidence="2">Lacks conserved residue(s) required for the propagation of feature annotation.</text>
</comment>
<protein>
    <submittedName>
        <fullName evidence="5">Patatin-like protein</fullName>
    </submittedName>
</protein>
<dbReference type="Pfam" id="PF01734">
    <property type="entry name" value="Patatin"/>
    <property type="match status" value="1"/>
</dbReference>
<proteinExistence type="predicted"/>
<dbReference type="InterPro" id="IPR002641">
    <property type="entry name" value="PNPLA_dom"/>
</dbReference>
<keyword evidence="2" id="KW-0378">Hydrolase</keyword>
<evidence type="ECO:0000313" key="6">
    <source>
        <dbReference type="Proteomes" id="UP000289482"/>
    </source>
</evidence>
<feature type="active site" description="Nucleophile" evidence="2">
    <location>
        <position position="82"/>
    </location>
</feature>
<dbReference type="NCBIfam" id="TIGR03607">
    <property type="entry name" value="patatin-like protein"/>
    <property type="match status" value="1"/>
</dbReference>
<feature type="short sequence motif" description="DGA/G" evidence="2">
    <location>
        <begin position="267"/>
        <end position="269"/>
    </location>
</feature>
<dbReference type="GeneID" id="95777274"/>
<keyword evidence="3" id="KW-0472">Membrane</keyword>
<dbReference type="GO" id="GO:0016787">
    <property type="term" value="F:hydrolase activity"/>
    <property type="evidence" value="ECO:0007669"/>
    <property type="project" value="UniProtKB-UniRule"/>
</dbReference>
<dbReference type="InterPro" id="IPR019894">
    <property type="entry name" value="Patatin-related_protein"/>
</dbReference>
<dbReference type="AlphaFoldDB" id="A0A4Q1R8X1"/>
<feature type="domain" description="PNPLA" evidence="4">
    <location>
        <begin position="16"/>
        <end position="280"/>
    </location>
</feature>
<keyword evidence="3" id="KW-0812">Transmembrane</keyword>
<comment type="caution">
    <text evidence="5">The sequence shown here is derived from an EMBL/GenBank/DDBJ whole genome shotgun (WGS) entry which is preliminary data.</text>
</comment>
<feature type="short sequence motif" description="GXSXG" evidence="2">
    <location>
        <begin position="80"/>
        <end position="84"/>
    </location>
</feature>
<dbReference type="RefSeq" id="WP_129245276.1">
    <property type="nucleotide sequence ID" value="NZ_JABZEL010000001.1"/>
</dbReference>
<evidence type="ECO:0000256" key="2">
    <source>
        <dbReference type="PROSITE-ProRule" id="PRU01161"/>
    </source>
</evidence>
<dbReference type="InterPro" id="IPR016035">
    <property type="entry name" value="Acyl_Trfase/lysoPLipase"/>
</dbReference>
<evidence type="ECO:0000259" key="4">
    <source>
        <dbReference type="PROSITE" id="PS51635"/>
    </source>
</evidence>
<evidence type="ECO:0000256" key="3">
    <source>
        <dbReference type="SAM" id="Phobius"/>
    </source>
</evidence>
<keyword evidence="1 2" id="KW-0443">Lipid metabolism</keyword>